<dbReference type="InterPro" id="IPR012334">
    <property type="entry name" value="Pectin_lyas_fold"/>
</dbReference>
<dbReference type="SUPFAM" id="SSF51126">
    <property type="entry name" value="Pectin lyase-like"/>
    <property type="match status" value="1"/>
</dbReference>
<keyword evidence="3" id="KW-0134">Cell wall</keyword>
<dbReference type="Pfam" id="PF00295">
    <property type="entry name" value="Glyco_hydro_28"/>
    <property type="match status" value="1"/>
</dbReference>
<organism evidence="10 11">
    <name type="scientific">Hibiscus sabdariffa</name>
    <name type="common">roselle</name>
    <dbReference type="NCBI Taxonomy" id="183260"/>
    <lineage>
        <taxon>Eukaryota</taxon>
        <taxon>Viridiplantae</taxon>
        <taxon>Streptophyta</taxon>
        <taxon>Embryophyta</taxon>
        <taxon>Tracheophyta</taxon>
        <taxon>Spermatophyta</taxon>
        <taxon>Magnoliopsida</taxon>
        <taxon>eudicotyledons</taxon>
        <taxon>Gunneridae</taxon>
        <taxon>Pentapetalae</taxon>
        <taxon>rosids</taxon>
        <taxon>malvids</taxon>
        <taxon>Malvales</taxon>
        <taxon>Malvaceae</taxon>
        <taxon>Malvoideae</taxon>
        <taxon>Hibiscus</taxon>
    </lineage>
</organism>
<dbReference type="InterPro" id="IPR000743">
    <property type="entry name" value="Glyco_hydro_28"/>
</dbReference>
<keyword evidence="4" id="KW-0964">Secreted</keyword>
<sequence length="268" mass="28748">MVVPKNKIYHLKPIDFSGPCNSPLILKVRFGNGMHACLTTPMHTHTLQLPLLLPSFSSLAVKHQPIGSLGAGNSSAYVSNVIVNRATSLLPTKQTSGGSGYAKNIKFQNIKVHNVSNPIIIAQYYCDHHKAQCPQTGNHKALNPASRMPDPPQATTPATKRNTAAVAAAHIKSLLPLLHPLLVTPVPLASIVEDTAGAYLVLSFGNSTRNVHATFKKSLTTTSESEAQEAVKKKVGMPKKNSGISAELGKKTRNSSRTPIVWSWGLES</sequence>
<dbReference type="Gene3D" id="2.160.20.10">
    <property type="entry name" value="Single-stranded right-handed beta-helix, Pectin lyase-like"/>
    <property type="match status" value="1"/>
</dbReference>
<accession>A0ABR2RRE9</accession>
<evidence type="ECO:0000256" key="5">
    <source>
        <dbReference type="ARBA" id="ARBA00022801"/>
    </source>
</evidence>
<comment type="caution">
    <text evidence="10">The sequence shown here is derived from an EMBL/GenBank/DDBJ whole genome shotgun (WGS) entry which is preliminary data.</text>
</comment>
<evidence type="ECO:0000256" key="8">
    <source>
        <dbReference type="RuleBase" id="RU361169"/>
    </source>
</evidence>
<dbReference type="EMBL" id="JBBPBN010000021">
    <property type="protein sequence ID" value="KAK9015262.1"/>
    <property type="molecule type" value="Genomic_DNA"/>
</dbReference>
<evidence type="ECO:0000256" key="7">
    <source>
        <dbReference type="ARBA" id="ARBA00023316"/>
    </source>
</evidence>
<keyword evidence="7" id="KW-0961">Cell wall biogenesis/degradation</keyword>
<evidence type="ECO:0000256" key="4">
    <source>
        <dbReference type="ARBA" id="ARBA00022525"/>
    </source>
</evidence>
<comment type="subcellular location">
    <subcellularLocation>
        <location evidence="1">Secreted</location>
        <location evidence="1">Cell wall</location>
    </subcellularLocation>
</comment>
<evidence type="ECO:0000256" key="2">
    <source>
        <dbReference type="ARBA" id="ARBA00008834"/>
    </source>
</evidence>
<dbReference type="Proteomes" id="UP001396334">
    <property type="component" value="Unassembled WGS sequence"/>
</dbReference>
<keyword evidence="6 8" id="KW-0326">Glycosidase</keyword>
<feature type="region of interest" description="Disordered" evidence="9">
    <location>
        <begin position="226"/>
        <end position="256"/>
    </location>
</feature>
<dbReference type="InterPro" id="IPR011050">
    <property type="entry name" value="Pectin_lyase_fold/virulence"/>
</dbReference>
<proteinExistence type="inferred from homology"/>
<gene>
    <name evidence="10" type="ORF">V6N11_006378</name>
</gene>
<name>A0ABR2RRE9_9ROSI</name>
<evidence type="ECO:0000313" key="10">
    <source>
        <dbReference type="EMBL" id="KAK9015262.1"/>
    </source>
</evidence>
<comment type="similarity">
    <text evidence="2 8">Belongs to the glycosyl hydrolase 28 family.</text>
</comment>
<keyword evidence="11" id="KW-1185">Reference proteome</keyword>
<evidence type="ECO:0000313" key="11">
    <source>
        <dbReference type="Proteomes" id="UP001396334"/>
    </source>
</evidence>
<evidence type="ECO:0000256" key="9">
    <source>
        <dbReference type="SAM" id="MobiDB-lite"/>
    </source>
</evidence>
<reference evidence="10 11" key="1">
    <citation type="journal article" date="2024" name="G3 (Bethesda)">
        <title>Genome assembly of Hibiscus sabdariffa L. provides insights into metabolisms of medicinal natural products.</title>
        <authorList>
            <person name="Kim T."/>
        </authorList>
    </citation>
    <scope>NUCLEOTIDE SEQUENCE [LARGE SCALE GENOMIC DNA]</scope>
    <source>
        <strain evidence="10">TK-2024</strain>
        <tissue evidence="10">Old leaves</tissue>
    </source>
</reference>
<evidence type="ECO:0000256" key="6">
    <source>
        <dbReference type="ARBA" id="ARBA00023295"/>
    </source>
</evidence>
<evidence type="ECO:0000256" key="1">
    <source>
        <dbReference type="ARBA" id="ARBA00004191"/>
    </source>
</evidence>
<protein>
    <submittedName>
        <fullName evidence="10">Uncharacterized protein</fullName>
    </submittedName>
</protein>
<keyword evidence="5 8" id="KW-0378">Hydrolase</keyword>
<evidence type="ECO:0000256" key="3">
    <source>
        <dbReference type="ARBA" id="ARBA00022512"/>
    </source>
</evidence>
<dbReference type="PANTHER" id="PTHR31375">
    <property type="match status" value="1"/>
</dbReference>